<dbReference type="AlphaFoldDB" id="A0A1G5QWQ4"/>
<accession>A0A1G5QWQ4</accession>
<protein>
    <submittedName>
        <fullName evidence="1">Filamentous hemagglutinin</fullName>
    </submittedName>
</protein>
<gene>
    <name evidence="1" type="ORF">SAMN02982990_02543</name>
</gene>
<evidence type="ECO:0000313" key="1">
    <source>
        <dbReference type="EMBL" id="SCZ66314.1"/>
    </source>
</evidence>
<evidence type="ECO:0000313" key="2">
    <source>
        <dbReference type="Proteomes" id="UP000183223"/>
    </source>
</evidence>
<dbReference type="EMBL" id="FMWJ01000010">
    <property type="protein sequence ID" value="SCZ66314.1"/>
    <property type="molecule type" value="Genomic_DNA"/>
</dbReference>
<reference evidence="2" key="1">
    <citation type="submission" date="2016-10" db="EMBL/GenBank/DDBJ databases">
        <authorList>
            <person name="Varghese N."/>
            <person name="Submissions S."/>
        </authorList>
    </citation>
    <scope>NUCLEOTIDE SEQUENCE [LARGE SCALE GENOMIC DNA]</scope>
    <source>
        <strain evidence="2">ATCC 29999</strain>
    </source>
</reference>
<organism evidence="1 2">
    <name type="scientific">Photorhabdus luminescens</name>
    <name type="common">Xenorhabdus luminescens</name>
    <dbReference type="NCBI Taxonomy" id="29488"/>
    <lineage>
        <taxon>Bacteria</taxon>
        <taxon>Pseudomonadati</taxon>
        <taxon>Pseudomonadota</taxon>
        <taxon>Gammaproteobacteria</taxon>
        <taxon>Enterobacterales</taxon>
        <taxon>Morganellaceae</taxon>
        <taxon>Photorhabdus</taxon>
    </lineage>
</organism>
<dbReference type="GeneID" id="45656726"/>
<sequence>MCVNKLVIHQEANKQGTPTEAIWNKYNKLSAAQRAEMLSTCAGNGGLCTLTYQAEMDGGIKTADAISGLRWMFNLSAEDAHRISQFVTTENQNDLGLLYNSLPAWEKGALIAKEAVESAGIGGAISGKASVTSIVGKNKQPYQPNKGAVSNIGEFFKQPRFGTRLKTAHLKPANDIRAEYLSSSG</sequence>
<dbReference type="STRING" id="29488.KS18_20185"/>
<name>A0A1G5QWQ4_PHOLU</name>
<keyword evidence="2" id="KW-1185">Reference proteome</keyword>
<dbReference type="RefSeq" id="WP_049583743.1">
    <property type="nucleotide sequence ID" value="NZ_CAWQXX010000069.1"/>
</dbReference>
<proteinExistence type="predicted"/>
<dbReference type="Proteomes" id="UP000183223">
    <property type="component" value="Unassembled WGS sequence"/>
</dbReference>